<organism evidence="1 2">
    <name type="scientific">Pseudomonas lini</name>
    <dbReference type="NCBI Taxonomy" id="163011"/>
    <lineage>
        <taxon>Bacteria</taxon>
        <taxon>Pseudomonadati</taxon>
        <taxon>Pseudomonadota</taxon>
        <taxon>Gammaproteobacteria</taxon>
        <taxon>Pseudomonadales</taxon>
        <taxon>Pseudomonadaceae</taxon>
        <taxon>Pseudomonas</taxon>
    </lineage>
</organism>
<evidence type="ECO:0000313" key="2">
    <source>
        <dbReference type="Proteomes" id="UP000284168"/>
    </source>
</evidence>
<name>A0A423IAX2_9PSED</name>
<accession>A0A423IAX2</accession>
<comment type="caution">
    <text evidence="1">The sequence shown here is derived from an EMBL/GenBank/DDBJ whole genome shotgun (WGS) entry which is preliminary data.</text>
</comment>
<dbReference type="CDD" id="cd00719">
    <property type="entry name" value="GIY-YIG_SF"/>
    <property type="match status" value="1"/>
</dbReference>
<gene>
    <name evidence="1" type="ORF">BK663_26035</name>
</gene>
<dbReference type="AlphaFoldDB" id="A0A423IAX2"/>
<dbReference type="EMBL" id="MOBN01000041">
    <property type="protein sequence ID" value="RON22539.1"/>
    <property type="molecule type" value="Genomic_DNA"/>
</dbReference>
<reference evidence="1 2" key="1">
    <citation type="submission" date="2016-10" db="EMBL/GenBank/DDBJ databases">
        <title>Comparative genome analysis of multiple Pseudomonas spp. focuses on biocontrol and plant growth promoting traits.</title>
        <authorList>
            <person name="Tao X.-Y."/>
            <person name="Taylor C.G."/>
        </authorList>
    </citation>
    <scope>NUCLEOTIDE SEQUENCE [LARGE SCALE GENOMIC DNA]</scope>
    <source>
        <strain evidence="1 2">48C10</strain>
    </source>
</reference>
<dbReference type="Gene3D" id="3.40.1440.10">
    <property type="entry name" value="GIY-YIG endonuclease"/>
    <property type="match status" value="1"/>
</dbReference>
<dbReference type="Proteomes" id="UP000284168">
    <property type="component" value="Unassembled WGS sequence"/>
</dbReference>
<dbReference type="InterPro" id="IPR035901">
    <property type="entry name" value="GIY-YIG_endonuc_sf"/>
</dbReference>
<proteinExistence type="predicted"/>
<sequence>MHRPVREVSRELLAGVDYRAGEIAENTLVVQLMRLHGYQNVRGGFFTSISAEMVVKGLISHGYEEAFQLLDTSVEKLEGLSMGVVDLVNPVIPSEHSVFVLRLEGEKFFVGYSTNPTTRIARHFAGKASDWTAFYKPAEVLFTRSLGSITTSAAAAKTAEATVALMRLAGWKNVRGGPWNRMDNAEIAKLLNAHGYHDVPAERPC</sequence>
<protein>
    <submittedName>
        <fullName evidence="1">Uncharacterized protein</fullName>
    </submittedName>
</protein>
<evidence type="ECO:0000313" key="1">
    <source>
        <dbReference type="EMBL" id="RON22539.1"/>
    </source>
</evidence>